<feature type="transmembrane region" description="Helical" evidence="1">
    <location>
        <begin position="5"/>
        <end position="27"/>
    </location>
</feature>
<protein>
    <submittedName>
        <fullName evidence="2">Uncharacterized protein</fullName>
    </submittedName>
</protein>
<dbReference type="EMBL" id="KZ150193">
    <property type="protein sequence ID" value="PZC72375.1"/>
    <property type="molecule type" value="Genomic_DNA"/>
</dbReference>
<organism evidence="2 3">
    <name type="scientific">Helicoverpa armigera</name>
    <name type="common">Cotton bollworm</name>
    <name type="synonym">Heliothis armigera</name>
    <dbReference type="NCBI Taxonomy" id="29058"/>
    <lineage>
        <taxon>Eukaryota</taxon>
        <taxon>Metazoa</taxon>
        <taxon>Ecdysozoa</taxon>
        <taxon>Arthropoda</taxon>
        <taxon>Hexapoda</taxon>
        <taxon>Insecta</taxon>
        <taxon>Pterygota</taxon>
        <taxon>Neoptera</taxon>
        <taxon>Endopterygota</taxon>
        <taxon>Lepidoptera</taxon>
        <taxon>Glossata</taxon>
        <taxon>Ditrysia</taxon>
        <taxon>Noctuoidea</taxon>
        <taxon>Noctuidae</taxon>
        <taxon>Heliothinae</taxon>
        <taxon>Helicoverpa</taxon>
    </lineage>
</organism>
<keyword evidence="1" id="KW-1133">Transmembrane helix</keyword>
<gene>
    <name evidence="2" type="primary">HaOG200883</name>
    <name evidence="2" type="ORF">B5X24_HaOG200883</name>
</gene>
<feature type="transmembrane region" description="Helical" evidence="1">
    <location>
        <begin position="39"/>
        <end position="61"/>
    </location>
</feature>
<keyword evidence="1" id="KW-0812">Transmembrane</keyword>
<keyword evidence="1" id="KW-0472">Membrane</keyword>
<sequence length="109" mass="12565">MKSMIFFYCINKALLMYSLCILFPNICHGPLKLVFIADHIYGMGADLGRFGFLLVLGILICRLKTVSMSFKNIATEVSRDKYAVKKYMNMYETLINYVEEIDTPIKFTV</sequence>
<evidence type="ECO:0000256" key="1">
    <source>
        <dbReference type="SAM" id="Phobius"/>
    </source>
</evidence>
<name>A0A2W1BF19_HELAM</name>
<proteinExistence type="predicted"/>
<evidence type="ECO:0000313" key="2">
    <source>
        <dbReference type="EMBL" id="PZC72375.1"/>
    </source>
</evidence>
<keyword evidence="3" id="KW-1185">Reference proteome</keyword>
<dbReference type="Proteomes" id="UP000249218">
    <property type="component" value="Unassembled WGS sequence"/>
</dbReference>
<reference evidence="2 3" key="1">
    <citation type="journal article" date="2017" name="BMC Biol.">
        <title>Genomic innovations, transcriptional plasticity and gene loss underlying the evolution and divergence of two highly polyphagous and invasive Helicoverpa pest species.</title>
        <authorList>
            <person name="Pearce S.L."/>
            <person name="Clarke D.F."/>
            <person name="East P.D."/>
            <person name="Elfekih S."/>
            <person name="Gordon K.H."/>
            <person name="Jermiin L.S."/>
            <person name="McGaughran A."/>
            <person name="Oakeshott J.G."/>
            <person name="Papanikolaou A."/>
            <person name="Perera O.P."/>
            <person name="Rane R.V."/>
            <person name="Richards S."/>
            <person name="Tay W.T."/>
            <person name="Walsh T.K."/>
            <person name="Anderson A."/>
            <person name="Anderson C.J."/>
            <person name="Asgari S."/>
            <person name="Board P.G."/>
            <person name="Bretschneider A."/>
            <person name="Campbell P.M."/>
            <person name="Chertemps T."/>
            <person name="Christeller J.T."/>
            <person name="Coppin C.W."/>
            <person name="Downes S.J."/>
            <person name="Duan G."/>
            <person name="Farnsworth C.A."/>
            <person name="Good R.T."/>
            <person name="Han L.B."/>
            <person name="Han Y.C."/>
            <person name="Hatje K."/>
            <person name="Horne I."/>
            <person name="Huang Y.P."/>
            <person name="Hughes D.S."/>
            <person name="Jacquin-Joly E."/>
            <person name="James W."/>
            <person name="Jhangiani S."/>
            <person name="Kollmar M."/>
            <person name="Kuwar S.S."/>
            <person name="Li S."/>
            <person name="Liu N.Y."/>
            <person name="Maibeche M.T."/>
            <person name="Miller J.R."/>
            <person name="Montagne N."/>
            <person name="Perry T."/>
            <person name="Qu J."/>
            <person name="Song S.V."/>
            <person name="Sutton G.G."/>
            <person name="Vogel H."/>
            <person name="Walenz B.P."/>
            <person name="Xu W."/>
            <person name="Zhang H.J."/>
            <person name="Zou Z."/>
            <person name="Batterham P."/>
            <person name="Edwards O.R."/>
            <person name="Feyereisen R."/>
            <person name="Gibbs R.A."/>
            <person name="Heckel D.G."/>
            <person name="McGrath A."/>
            <person name="Robin C."/>
            <person name="Scherer S.E."/>
            <person name="Worley K.C."/>
            <person name="Wu Y.D."/>
        </authorList>
    </citation>
    <scope>NUCLEOTIDE SEQUENCE [LARGE SCALE GENOMIC DNA]</scope>
    <source>
        <strain evidence="2">Harm_GR_Male_#8</strain>
        <tissue evidence="2">Whole organism</tissue>
    </source>
</reference>
<evidence type="ECO:0000313" key="3">
    <source>
        <dbReference type="Proteomes" id="UP000249218"/>
    </source>
</evidence>
<accession>A0A2W1BF19</accession>
<dbReference type="AlphaFoldDB" id="A0A2W1BF19"/>